<keyword evidence="11" id="KW-0443">Lipid metabolism</keyword>
<evidence type="ECO:0000256" key="11">
    <source>
        <dbReference type="ARBA" id="ARBA00023098"/>
    </source>
</evidence>
<dbReference type="EC" id="2.7.1.66" evidence="20"/>
<dbReference type="Pfam" id="PF01219">
    <property type="entry name" value="DAGK_prokar"/>
    <property type="match status" value="1"/>
</dbReference>
<keyword evidence="18" id="KW-0479">Metal-binding</keyword>
<feature type="binding site" evidence="17">
    <location>
        <position position="52"/>
    </location>
    <ligand>
        <name>ATP</name>
        <dbReference type="ChEBI" id="CHEBI:30616"/>
    </ligand>
</feature>
<keyword evidence="7 17" id="KW-0547">Nucleotide-binding</keyword>
<keyword evidence="5 20" id="KW-0808">Transferase</keyword>
<dbReference type="GO" id="GO:0005886">
    <property type="term" value="C:plasma membrane"/>
    <property type="evidence" value="ECO:0007669"/>
    <property type="project" value="UniProtKB-SubCell"/>
</dbReference>
<keyword evidence="9 17" id="KW-0067">ATP-binding</keyword>
<evidence type="ECO:0000256" key="16">
    <source>
        <dbReference type="PIRSR" id="PIRSR600829-2"/>
    </source>
</evidence>
<dbReference type="InterPro" id="IPR033717">
    <property type="entry name" value="UDPK"/>
</dbReference>
<feature type="active site" description="Proton acceptor" evidence="15">
    <location>
        <position position="45"/>
    </location>
</feature>
<evidence type="ECO:0000256" key="7">
    <source>
        <dbReference type="ARBA" id="ARBA00022741"/>
    </source>
</evidence>
<sequence>MRGQSSFVIHLVMAAAVIGLAAICQVESWRWAVLLLAIGMVLALETINSAIECLVHRLHPEHDPEIGKVLDMAAGAVLLGAIFAAAVGLIVLLPPLLEWFG</sequence>
<keyword evidence="18" id="KW-0460">Magnesium</keyword>
<evidence type="ECO:0000313" key="20">
    <source>
        <dbReference type="EMBL" id="QDS91368.1"/>
    </source>
</evidence>
<evidence type="ECO:0000256" key="1">
    <source>
        <dbReference type="ARBA" id="ARBA00004651"/>
    </source>
</evidence>
<dbReference type="EMBL" id="CP036262">
    <property type="protein sequence ID" value="QDS91368.1"/>
    <property type="molecule type" value="Genomic_DNA"/>
</dbReference>
<evidence type="ECO:0000256" key="18">
    <source>
        <dbReference type="PIRSR" id="PIRSR600829-4"/>
    </source>
</evidence>
<evidence type="ECO:0000256" key="2">
    <source>
        <dbReference type="ARBA" id="ARBA00005967"/>
    </source>
</evidence>
<protein>
    <submittedName>
        <fullName evidence="20">Undecaprenol kinase</fullName>
        <ecNumber evidence="20">2.7.1.66</ecNumber>
    </submittedName>
</protein>
<keyword evidence="4" id="KW-0444">Lipid biosynthesis</keyword>
<evidence type="ECO:0000256" key="13">
    <source>
        <dbReference type="ARBA" id="ARBA00023209"/>
    </source>
</evidence>
<comment type="subcellular location">
    <subcellularLocation>
        <location evidence="1">Cell membrane</location>
        <topology evidence="1">Multi-pass membrane protein</topology>
    </subcellularLocation>
</comment>
<evidence type="ECO:0000256" key="14">
    <source>
        <dbReference type="ARBA" id="ARBA00023264"/>
    </source>
</evidence>
<dbReference type="PANTHER" id="PTHR34299">
    <property type="entry name" value="DIACYLGLYCEROL KINASE"/>
    <property type="match status" value="1"/>
</dbReference>
<dbReference type="InterPro" id="IPR036945">
    <property type="entry name" value="DAGK_sf"/>
</dbReference>
<dbReference type="Gene3D" id="1.10.287.3610">
    <property type="match status" value="1"/>
</dbReference>
<keyword evidence="12 19" id="KW-0472">Membrane</keyword>
<evidence type="ECO:0000313" key="21">
    <source>
        <dbReference type="Proteomes" id="UP000320672"/>
    </source>
</evidence>
<keyword evidence="10 19" id="KW-1133">Transmembrane helix</keyword>
<dbReference type="KEGG" id="rml:FF011L_00970"/>
<gene>
    <name evidence="20" type="primary">dgkA</name>
    <name evidence="20" type="ORF">FF011L_00970</name>
</gene>
<evidence type="ECO:0000256" key="8">
    <source>
        <dbReference type="ARBA" id="ARBA00022777"/>
    </source>
</evidence>
<feature type="binding site" evidence="18">
    <location>
        <position position="52"/>
    </location>
    <ligand>
        <name>a divalent metal cation</name>
        <dbReference type="ChEBI" id="CHEBI:60240"/>
    </ligand>
</feature>
<dbReference type="InterPro" id="IPR000829">
    <property type="entry name" value="DAGK"/>
</dbReference>
<feature type="binding site" evidence="16">
    <location>
        <position position="45"/>
    </location>
    <ligand>
        <name>substrate</name>
    </ligand>
</feature>
<name>A0A517M8Z4_9BACT</name>
<dbReference type="AlphaFoldDB" id="A0A517M8Z4"/>
<evidence type="ECO:0000256" key="6">
    <source>
        <dbReference type="ARBA" id="ARBA00022692"/>
    </source>
</evidence>
<proteinExistence type="inferred from homology"/>
<dbReference type="PANTHER" id="PTHR34299:SF1">
    <property type="entry name" value="DIACYLGLYCEROL KINASE"/>
    <property type="match status" value="1"/>
</dbReference>
<evidence type="ECO:0000256" key="9">
    <source>
        <dbReference type="ARBA" id="ARBA00022840"/>
    </source>
</evidence>
<comment type="similarity">
    <text evidence="2">Belongs to the bacterial diacylglycerol kinase family.</text>
</comment>
<keyword evidence="14" id="KW-1208">Phospholipid metabolism</keyword>
<keyword evidence="13" id="KW-0594">Phospholipid biosynthesis</keyword>
<keyword evidence="3" id="KW-1003">Cell membrane</keyword>
<evidence type="ECO:0000256" key="3">
    <source>
        <dbReference type="ARBA" id="ARBA00022475"/>
    </source>
</evidence>
<evidence type="ECO:0000256" key="19">
    <source>
        <dbReference type="SAM" id="Phobius"/>
    </source>
</evidence>
<comment type="cofactor">
    <cofactor evidence="18">
        <name>Mg(2+)</name>
        <dbReference type="ChEBI" id="CHEBI:18420"/>
    </cofactor>
    <text evidence="18">Mn(2+), Zn(2+), Cd(2+) and Co(2+) support activity to lesser extents.</text>
</comment>
<evidence type="ECO:0000256" key="15">
    <source>
        <dbReference type="PIRSR" id="PIRSR600829-1"/>
    </source>
</evidence>
<evidence type="ECO:0000256" key="12">
    <source>
        <dbReference type="ARBA" id="ARBA00023136"/>
    </source>
</evidence>
<dbReference type="GO" id="GO:0008654">
    <property type="term" value="P:phospholipid biosynthetic process"/>
    <property type="evidence" value="ECO:0007669"/>
    <property type="project" value="UniProtKB-KW"/>
</dbReference>
<evidence type="ECO:0000256" key="5">
    <source>
        <dbReference type="ARBA" id="ARBA00022679"/>
    </source>
</evidence>
<evidence type="ECO:0000256" key="10">
    <source>
        <dbReference type="ARBA" id="ARBA00022989"/>
    </source>
</evidence>
<reference evidence="20 21" key="1">
    <citation type="submission" date="2019-02" db="EMBL/GenBank/DDBJ databases">
        <title>Deep-cultivation of Planctomycetes and their phenomic and genomic characterization uncovers novel biology.</title>
        <authorList>
            <person name="Wiegand S."/>
            <person name="Jogler M."/>
            <person name="Boedeker C."/>
            <person name="Pinto D."/>
            <person name="Vollmers J."/>
            <person name="Rivas-Marin E."/>
            <person name="Kohn T."/>
            <person name="Peeters S.H."/>
            <person name="Heuer A."/>
            <person name="Rast P."/>
            <person name="Oberbeckmann S."/>
            <person name="Bunk B."/>
            <person name="Jeske O."/>
            <person name="Meyerdierks A."/>
            <person name="Storesund J.E."/>
            <person name="Kallscheuer N."/>
            <person name="Luecker S."/>
            <person name="Lage O.M."/>
            <person name="Pohl T."/>
            <person name="Merkel B.J."/>
            <person name="Hornburger P."/>
            <person name="Mueller R.-W."/>
            <person name="Bruemmer F."/>
            <person name="Labrenz M."/>
            <person name="Spormann A.M."/>
            <person name="Op den Camp H."/>
            <person name="Overmann J."/>
            <person name="Amann R."/>
            <person name="Jetten M.S.M."/>
            <person name="Mascher T."/>
            <person name="Medema M.H."/>
            <person name="Devos D.P."/>
            <person name="Kaster A.-K."/>
            <person name="Ovreas L."/>
            <person name="Rohde M."/>
            <person name="Galperin M.Y."/>
            <person name="Jogler C."/>
        </authorList>
    </citation>
    <scope>NUCLEOTIDE SEQUENCE [LARGE SCALE GENOMIC DNA]</scope>
    <source>
        <strain evidence="20 21">FF011L</strain>
    </source>
</reference>
<dbReference type="CDD" id="cd14265">
    <property type="entry name" value="UDPK_IM_like"/>
    <property type="match status" value="1"/>
</dbReference>
<dbReference type="Proteomes" id="UP000320672">
    <property type="component" value="Chromosome"/>
</dbReference>
<evidence type="ECO:0000256" key="17">
    <source>
        <dbReference type="PIRSR" id="PIRSR600829-3"/>
    </source>
</evidence>
<dbReference type="GO" id="GO:0005524">
    <property type="term" value="F:ATP binding"/>
    <property type="evidence" value="ECO:0007669"/>
    <property type="project" value="UniProtKB-KW"/>
</dbReference>
<keyword evidence="8 20" id="KW-0418">Kinase</keyword>
<organism evidence="20 21">
    <name type="scientific">Roseimaritima multifibrata</name>
    <dbReference type="NCBI Taxonomy" id="1930274"/>
    <lineage>
        <taxon>Bacteria</taxon>
        <taxon>Pseudomonadati</taxon>
        <taxon>Planctomycetota</taxon>
        <taxon>Planctomycetia</taxon>
        <taxon>Pirellulales</taxon>
        <taxon>Pirellulaceae</taxon>
        <taxon>Roseimaritima</taxon>
    </lineage>
</organism>
<feature type="transmembrane region" description="Helical" evidence="19">
    <location>
        <begin position="31"/>
        <end position="51"/>
    </location>
</feature>
<keyword evidence="21" id="KW-1185">Reference proteome</keyword>
<dbReference type="GO" id="GO:0046872">
    <property type="term" value="F:metal ion binding"/>
    <property type="evidence" value="ECO:0007669"/>
    <property type="project" value="UniProtKB-KW"/>
</dbReference>
<accession>A0A517M8Z4</accession>
<keyword evidence="6 19" id="KW-0812">Transmembrane</keyword>
<feature type="transmembrane region" description="Helical" evidence="19">
    <location>
        <begin position="72"/>
        <end position="93"/>
    </location>
</feature>
<dbReference type="GO" id="GO:0036433">
    <property type="term" value="F:di-trans, poly-cis-undecaprenol kinase activity"/>
    <property type="evidence" value="ECO:0007669"/>
    <property type="project" value="UniProtKB-EC"/>
</dbReference>
<evidence type="ECO:0000256" key="4">
    <source>
        <dbReference type="ARBA" id="ARBA00022516"/>
    </source>
</evidence>